<feature type="compositionally biased region" description="Polar residues" evidence="1">
    <location>
        <begin position="126"/>
        <end position="156"/>
    </location>
</feature>
<reference evidence="2" key="1">
    <citation type="submission" date="2015-12" db="EMBL/GenBank/DDBJ databases">
        <title>De novo transcriptome assembly of four potential Pierce s Disease insect vectors from Arizona vineyards.</title>
        <authorList>
            <person name="Tassone E.E."/>
        </authorList>
    </citation>
    <scope>NUCLEOTIDE SEQUENCE</scope>
</reference>
<evidence type="ECO:0000256" key="1">
    <source>
        <dbReference type="SAM" id="MobiDB-lite"/>
    </source>
</evidence>
<dbReference type="EMBL" id="GEDC01010170">
    <property type="protein sequence ID" value="JAS27128.1"/>
    <property type="molecule type" value="Transcribed_RNA"/>
</dbReference>
<feature type="compositionally biased region" description="Low complexity" evidence="1">
    <location>
        <begin position="107"/>
        <end position="120"/>
    </location>
</feature>
<sequence>MSSELLISLLQSKIDIGTFNRWISGDNVKEIDSRLSRSRFALHVLNYIQQSSSILFSSSRENLPDFKSNESKRTSSIVTRSNVHSKLSVEPVFSSNSAIRTPKDACSSENKSASNSSFFSPDLRTSPITQIPFNLDSSNESPIKNNNQANHQSPKNHSLHKYSIQHNYNKSKFPIYNSTPKDNDKTSESLTEKNVKSCLFFESSDSSSELHSVSSNFQAYDQNFPSLTNSRPKVINVKSKNAPNLTKDSSSSNSSLKSLNSSISSTNINQSGSAIYCNSPKLQARVNQRKRVNPTLVQKIPLRDFIKHEDTKTKKDTNFTKCDETTPQKSSPFQQSVLEEPRNNYNEERLILKEKRYGPKSNQQTIFPNIIVKSLITPEPNKVTYFNYIVCLANIYNSLLDYNFVPNLSAEIHFIFSLLTLKIRSENCVMKEQFVMGSNLCESEKLEQSTGKVPENFLNNIHNCVMFAVCVITSQIHLWRYLDRTTLKLLANNERLILFSSSFATDLNLLYQNKEYESTLVLEWIKKLTLRGNYSINYVTC</sequence>
<feature type="region of interest" description="Disordered" evidence="1">
    <location>
        <begin position="317"/>
        <end position="336"/>
    </location>
</feature>
<feature type="compositionally biased region" description="Low complexity" evidence="1">
    <location>
        <begin position="249"/>
        <end position="264"/>
    </location>
</feature>
<protein>
    <submittedName>
        <fullName evidence="2">Uncharacterized protein</fullName>
    </submittedName>
</protein>
<dbReference type="AlphaFoldDB" id="A0A1B6DN82"/>
<dbReference type="PANTHER" id="PTHR28678">
    <property type="entry name" value="CODANIN-1"/>
    <property type="match status" value="1"/>
</dbReference>
<dbReference type="InterPro" id="IPR040031">
    <property type="entry name" value="Codanin-1"/>
</dbReference>
<feature type="compositionally biased region" description="Basic and acidic residues" evidence="1">
    <location>
        <begin position="317"/>
        <end position="326"/>
    </location>
</feature>
<accession>A0A1B6DN82</accession>
<feature type="region of interest" description="Disordered" evidence="1">
    <location>
        <begin position="99"/>
        <end position="157"/>
    </location>
</feature>
<evidence type="ECO:0000313" key="2">
    <source>
        <dbReference type="EMBL" id="JAS27128.1"/>
    </source>
</evidence>
<organism evidence="2">
    <name type="scientific">Clastoptera arizonana</name>
    <name type="common">Arizona spittle bug</name>
    <dbReference type="NCBI Taxonomy" id="38151"/>
    <lineage>
        <taxon>Eukaryota</taxon>
        <taxon>Metazoa</taxon>
        <taxon>Ecdysozoa</taxon>
        <taxon>Arthropoda</taxon>
        <taxon>Hexapoda</taxon>
        <taxon>Insecta</taxon>
        <taxon>Pterygota</taxon>
        <taxon>Neoptera</taxon>
        <taxon>Paraneoptera</taxon>
        <taxon>Hemiptera</taxon>
        <taxon>Auchenorrhyncha</taxon>
        <taxon>Cercopoidea</taxon>
        <taxon>Clastopteridae</taxon>
        <taxon>Clastoptera</taxon>
    </lineage>
</organism>
<dbReference type="GO" id="GO:0005634">
    <property type="term" value="C:nucleus"/>
    <property type="evidence" value="ECO:0007669"/>
    <property type="project" value="TreeGrafter"/>
</dbReference>
<feature type="region of interest" description="Disordered" evidence="1">
    <location>
        <begin position="224"/>
        <end position="264"/>
    </location>
</feature>
<gene>
    <name evidence="2" type="ORF">g.22835</name>
</gene>
<feature type="compositionally biased region" description="Polar residues" evidence="1">
    <location>
        <begin position="238"/>
        <end position="248"/>
    </location>
</feature>
<name>A0A1B6DN82_9HEMI</name>
<feature type="compositionally biased region" description="Polar residues" evidence="1">
    <location>
        <begin position="327"/>
        <end position="336"/>
    </location>
</feature>
<dbReference type="PANTHER" id="PTHR28678:SF1">
    <property type="entry name" value="CODANIN-1"/>
    <property type="match status" value="1"/>
</dbReference>
<dbReference type="GO" id="GO:0006325">
    <property type="term" value="P:chromatin organization"/>
    <property type="evidence" value="ECO:0007669"/>
    <property type="project" value="TreeGrafter"/>
</dbReference>
<proteinExistence type="predicted"/>